<protein>
    <submittedName>
        <fullName evidence="1">Uncharacterized protein</fullName>
    </submittedName>
</protein>
<evidence type="ECO:0000313" key="2">
    <source>
        <dbReference type="Proteomes" id="UP000597989"/>
    </source>
</evidence>
<gene>
    <name evidence="1" type="ORF">GCM10011581_41260</name>
</gene>
<accession>A0A917K6L2</accession>
<evidence type="ECO:0000313" key="1">
    <source>
        <dbReference type="EMBL" id="GGI99849.1"/>
    </source>
</evidence>
<organism evidence="1 2">
    <name type="scientific">Saccharopolyspora thermophila</name>
    <dbReference type="NCBI Taxonomy" id="89367"/>
    <lineage>
        <taxon>Bacteria</taxon>
        <taxon>Bacillati</taxon>
        <taxon>Actinomycetota</taxon>
        <taxon>Actinomycetes</taxon>
        <taxon>Pseudonocardiales</taxon>
        <taxon>Pseudonocardiaceae</taxon>
        <taxon>Saccharopolyspora</taxon>
    </lineage>
</organism>
<comment type="caution">
    <text evidence="1">The sequence shown here is derived from an EMBL/GenBank/DDBJ whole genome shotgun (WGS) entry which is preliminary data.</text>
</comment>
<proteinExistence type="predicted"/>
<dbReference type="Proteomes" id="UP000597989">
    <property type="component" value="Unassembled WGS sequence"/>
</dbReference>
<dbReference type="EMBL" id="BMMT01000017">
    <property type="protein sequence ID" value="GGI99849.1"/>
    <property type="molecule type" value="Genomic_DNA"/>
</dbReference>
<dbReference type="AlphaFoldDB" id="A0A917K6L2"/>
<sequence>MARGHQGRLPVRAAGRAAFLLHESDEPTSFLILFTPGAPREGYFEGVRHLATLNDEEREKFLLAHDSYFIDPRRGPGSGRDR</sequence>
<name>A0A917K6L2_9PSEU</name>
<reference evidence="1 2" key="1">
    <citation type="journal article" date="2014" name="Int. J. Syst. Evol. Microbiol.">
        <title>Complete genome sequence of Corynebacterium casei LMG S-19264T (=DSM 44701T), isolated from a smear-ripened cheese.</title>
        <authorList>
            <consortium name="US DOE Joint Genome Institute (JGI-PGF)"/>
            <person name="Walter F."/>
            <person name="Albersmeier A."/>
            <person name="Kalinowski J."/>
            <person name="Ruckert C."/>
        </authorList>
    </citation>
    <scope>NUCLEOTIDE SEQUENCE [LARGE SCALE GENOMIC DNA]</scope>
    <source>
        <strain evidence="1 2">CGMCC 4.7206</strain>
    </source>
</reference>